<dbReference type="InParanoid" id="U2DU83"/>
<dbReference type="PROSITE" id="PS50977">
    <property type="entry name" value="HTH_TETR_2"/>
    <property type="match status" value="1"/>
</dbReference>
<dbReference type="InterPro" id="IPR050624">
    <property type="entry name" value="HTH-type_Tx_Regulator"/>
</dbReference>
<dbReference type="EMBL" id="AFNU02000006">
    <property type="protein sequence ID" value="ERJ11987.1"/>
    <property type="molecule type" value="Genomic_DNA"/>
</dbReference>
<dbReference type="SUPFAM" id="SSF46689">
    <property type="entry name" value="Homeodomain-like"/>
    <property type="match status" value="1"/>
</dbReference>
<dbReference type="Proteomes" id="UP000005707">
    <property type="component" value="Unassembled WGS sequence"/>
</dbReference>
<dbReference type="GO" id="GO:0003677">
    <property type="term" value="F:DNA binding"/>
    <property type="evidence" value="ECO:0007669"/>
    <property type="project" value="UniProtKB-UniRule"/>
</dbReference>
<keyword evidence="1 2" id="KW-0238">DNA-binding</keyword>
<dbReference type="PANTHER" id="PTHR43479">
    <property type="entry name" value="ACREF/ENVCD OPERON REPRESSOR-RELATED"/>
    <property type="match status" value="1"/>
</dbReference>
<gene>
    <name evidence="4" type="ORF">HLPCO_001901</name>
</gene>
<reference evidence="4 5" key="2">
    <citation type="journal article" date="2013" name="PLoS ONE">
        <title>INDIGO - INtegrated Data Warehouse of MIcrobial GenOmes with Examples from the Red Sea Extremophiles.</title>
        <authorList>
            <person name="Alam I."/>
            <person name="Antunes A."/>
            <person name="Kamau A.A."/>
            <person name="Ba Alawi W."/>
            <person name="Kalkatawi M."/>
            <person name="Stingl U."/>
            <person name="Bajic V.B."/>
        </authorList>
    </citation>
    <scope>NUCLEOTIDE SEQUENCE [LARGE SCALE GENOMIC DNA]</scope>
    <source>
        <strain evidence="4 5">SSD-17B</strain>
    </source>
</reference>
<evidence type="ECO:0000256" key="1">
    <source>
        <dbReference type="ARBA" id="ARBA00023125"/>
    </source>
</evidence>
<dbReference type="Gene3D" id="1.10.357.10">
    <property type="entry name" value="Tetracycline Repressor, domain 2"/>
    <property type="match status" value="1"/>
</dbReference>
<dbReference type="OrthoDB" id="9814200at2"/>
<evidence type="ECO:0000259" key="3">
    <source>
        <dbReference type="PROSITE" id="PS50977"/>
    </source>
</evidence>
<dbReference type="Pfam" id="PF00440">
    <property type="entry name" value="TetR_N"/>
    <property type="match status" value="1"/>
</dbReference>
<proteinExistence type="predicted"/>
<reference evidence="4 5" key="1">
    <citation type="journal article" date="2011" name="J. Bacteriol.">
        <title>Genome sequence of Haloplasma contractile, an unusual contractile bacterium from a deep-sea anoxic brine lake.</title>
        <authorList>
            <person name="Antunes A."/>
            <person name="Alam I."/>
            <person name="El Dorry H."/>
            <person name="Siam R."/>
            <person name="Robertson A."/>
            <person name="Bajic V.B."/>
            <person name="Stingl U."/>
        </authorList>
    </citation>
    <scope>NUCLEOTIDE SEQUENCE [LARGE SCALE GENOMIC DNA]</scope>
    <source>
        <strain evidence="4 5">SSD-17B</strain>
    </source>
</reference>
<dbReference type="InterPro" id="IPR009057">
    <property type="entry name" value="Homeodomain-like_sf"/>
</dbReference>
<sequence>MSIKERKERERKEKRLQIVNAARILLKNEGIEGISIRKIAKMIEYSPTMIYHYFANKDEIINELMRQGYIKILNSLNMNKHDNVSAIDQFRENIKRYINMAIKHADEYHSILLNDSKMILNHTSVLSIGASKNRQTIKILCNLIEDITNQKEKKFEGEEVELIAQVI</sequence>
<keyword evidence="5" id="KW-1185">Reference proteome</keyword>
<feature type="DNA-binding region" description="H-T-H motif" evidence="2">
    <location>
        <begin position="35"/>
        <end position="54"/>
    </location>
</feature>
<organism evidence="4 5">
    <name type="scientific">Haloplasma contractile SSD-17B</name>
    <dbReference type="NCBI Taxonomy" id="1033810"/>
    <lineage>
        <taxon>Bacteria</taxon>
        <taxon>Bacillati</taxon>
        <taxon>Mycoplasmatota</taxon>
        <taxon>Mollicutes</taxon>
        <taxon>Haloplasmatales</taxon>
        <taxon>Haloplasmataceae</taxon>
        <taxon>Haloplasma</taxon>
    </lineage>
</organism>
<evidence type="ECO:0000313" key="4">
    <source>
        <dbReference type="EMBL" id="ERJ11987.1"/>
    </source>
</evidence>
<dbReference type="InterPro" id="IPR001647">
    <property type="entry name" value="HTH_TetR"/>
</dbReference>
<dbReference type="eggNOG" id="COG1309">
    <property type="taxonomic scope" value="Bacteria"/>
</dbReference>
<dbReference type="PRINTS" id="PR00455">
    <property type="entry name" value="HTHTETR"/>
</dbReference>
<comment type="caution">
    <text evidence="4">The sequence shown here is derived from an EMBL/GenBank/DDBJ whole genome shotgun (WGS) entry which is preliminary data.</text>
</comment>
<dbReference type="STRING" id="1033810.HLPCO_001901"/>
<evidence type="ECO:0000313" key="5">
    <source>
        <dbReference type="Proteomes" id="UP000005707"/>
    </source>
</evidence>
<feature type="domain" description="HTH tetR-type" evidence="3">
    <location>
        <begin position="12"/>
        <end position="72"/>
    </location>
</feature>
<name>U2DU83_9MOLU</name>
<dbReference type="RefSeq" id="WP_008827406.1">
    <property type="nucleotide sequence ID" value="NZ_AFNU02000006.1"/>
</dbReference>
<evidence type="ECO:0000256" key="2">
    <source>
        <dbReference type="PROSITE-ProRule" id="PRU00335"/>
    </source>
</evidence>
<protein>
    <submittedName>
        <fullName evidence="4">Transcriptional regulator TetR family protein</fullName>
    </submittedName>
</protein>
<dbReference type="PANTHER" id="PTHR43479:SF11">
    <property type="entry name" value="ACREF_ENVCD OPERON REPRESSOR-RELATED"/>
    <property type="match status" value="1"/>
</dbReference>
<accession>U2DU83</accession>
<dbReference type="AlphaFoldDB" id="U2DU83"/>